<comment type="similarity">
    <text evidence="1">Belongs to the TSR2 family.</text>
</comment>
<feature type="compositionally biased region" description="Acidic residues" evidence="3">
    <location>
        <begin position="138"/>
        <end position="160"/>
    </location>
</feature>
<evidence type="ECO:0000256" key="2">
    <source>
        <dbReference type="ARBA" id="ARBA00022552"/>
    </source>
</evidence>
<dbReference type="Proteomes" id="UP000504637">
    <property type="component" value="Unplaced"/>
</dbReference>
<dbReference type="Pfam" id="PF10273">
    <property type="entry name" value="WGG"/>
    <property type="match status" value="1"/>
</dbReference>
<evidence type="ECO:0000313" key="5">
    <source>
        <dbReference type="RefSeq" id="XP_033463037.1"/>
    </source>
</evidence>
<evidence type="ECO:0000256" key="1">
    <source>
        <dbReference type="ARBA" id="ARBA00006524"/>
    </source>
</evidence>
<proteinExistence type="inferred from homology"/>
<reference evidence="5" key="2">
    <citation type="submission" date="2020-04" db="EMBL/GenBank/DDBJ databases">
        <authorList>
            <consortium name="NCBI Genome Project"/>
        </authorList>
    </citation>
    <scope>NUCLEOTIDE SEQUENCE</scope>
    <source>
        <strain evidence="5">CBS 342.82</strain>
    </source>
</reference>
<dbReference type="GO" id="GO:0006364">
    <property type="term" value="P:rRNA processing"/>
    <property type="evidence" value="ECO:0007669"/>
    <property type="project" value="UniProtKB-KW"/>
</dbReference>
<reference evidence="5" key="1">
    <citation type="submission" date="2020-01" db="EMBL/GenBank/DDBJ databases">
        <authorList>
            <consortium name="DOE Joint Genome Institute"/>
            <person name="Haridas S."/>
            <person name="Albert R."/>
            <person name="Binder M."/>
            <person name="Bloem J."/>
            <person name="Labutti K."/>
            <person name="Salamov A."/>
            <person name="Andreopoulos B."/>
            <person name="Baker S.E."/>
            <person name="Barry K."/>
            <person name="Bills G."/>
            <person name="Bluhm B.H."/>
            <person name="Cannon C."/>
            <person name="Castanera R."/>
            <person name="Culley D.E."/>
            <person name="Daum C."/>
            <person name="Ezra D."/>
            <person name="Gonzalez J.B."/>
            <person name="Henrissat B."/>
            <person name="Kuo A."/>
            <person name="Liang C."/>
            <person name="Lipzen A."/>
            <person name="Lutzoni F."/>
            <person name="Magnuson J."/>
            <person name="Mondo S."/>
            <person name="Nolan M."/>
            <person name="Ohm R."/>
            <person name="Pangilinan J."/>
            <person name="Park H.-J."/>
            <person name="Ramirez L."/>
            <person name="Alfaro M."/>
            <person name="Sun H."/>
            <person name="Tritt A."/>
            <person name="Yoshinaga Y."/>
            <person name="Zwiers L.-H."/>
            <person name="Turgeon B.G."/>
            <person name="Goodwin S.B."/>
            <person name="Spatafora J.W."/>
            <person name="Crous P.W."/>
            <person name="Grigoriev I.V."/>
        </authorList>
    </citation>
    <scope>NUCLEOTIDE SEQUENCE</scope>
    <source>
        <strain evidence="5">CBS 342.82</strain>
    </source>
</reference>
<dbReference type="AlphaFoldDB" id="A0A6J3MDA7"/>
<evidence type="ECO:0000313" key="4">
    <source>
        <dbReference type="Proteomes" id="UP000504637"/>
    </source>
</evidence>
<dbReference type="OrthoDB" id="263560at2759"/>
<evidence type="ECO:0008006" key="6">
    <source>
        <dbReference type="Google" id="ProtNLM"/>
    </source>
</evidence>
<name>A0A6J3MDA7_9PEZI</name>
<keyword evidence="4" id="KW-1185">Reference proteome</keyword>
<reference evidence="5" key="3">
    <citation type="submission" date="2025-08" db="UniProtKB">
        <authorList>
            <consortium name="RefSeq"/>
        </authorList>
    </citation>
    <scope>IDENTIFICATION</scope>
    <source>
        <strain evidence="5">CBS 342.82</strain>
    </source>
</reference>
<dbReference type="GeneID" id="54358618"/>
<evidence type="ECO:0000256" key="3">
    <source>
        <dbReference type="SAM" id="MobiDB-lite"/>
    </source>
</evidence>
<accession>A0A6J3MDA7</accession>
<dbReference type="RefSeq" id="XP_033463037.1">
    <property type="nucleotide sequence ID" value="XM_033600818.1"/>
</dbReference>
<protein>
    <recommendedName>
        <fullName evidence="6">Pre-rRNA-processing protein TSR2</fullName>
    </recommendedName>
</protein>
<gene>
    <name evidence="5" type="ORF">K489DRAFT_311913</name>
</gene>
<feature type="compositionally biased region" description="Basic and acidic residues" evidence="3">
    <location>
        <begin position="187"/>
        <end position="196"/>
    </location>
</feature>
<feature type="region of interest" description="Disordered" evidence="3">
    <location>
        <begin position="134"/>
        <end position="196"/>
    </location>
</feature>
<sequence>MEVQVSTPQASPEQLQAALDHSIWYLLSLWPALNVACASGWGGPDSADKKDWFAGAISDLLTERPETDAEDLECFLLQIMQDEFDCNVEDETECEVAGNIMLVRKRLMDERTLLASREIEERWKRRGAMKTNVRVEEVNQDIDDDGEGSNGLDDDDDVDMDAPQLVPSIQPKAIKEKTEPEIDEDGFEKVVSRKKR</sequence>
<dbReference type="PANTHER" id="PTHR21250">
    <property type="entry name" value="PRE-RRNA-PROCESSING PROTEIN TSR2 HOMOLOG"/>
    <property type="match status" value="1"/>
</dbReference>
<keyword evidence="2" id="KW-0698">rRNA processing</keyword>
<organism evidence="5">
    <name type="scientific">Dissoconium aciculare CBS 342.82</name>
    <dbReference type="NCBI Taxonomy" id="1314786"/>
    <lineage>
        <taxon>Eukaryota</taxon>
        <taxon>Fungi</taxon>
        <taxon>Dikarya</taxon>
        <taxon>Ascomycota</taxon>
        <taxon>Pezizomycotina</taxon>
        <taxon>Dothideomycetes</taxon>
        <taxon>Dothideomycetidae</taxon>
        <taxon>Mycosphaerellales</taxon>
        <taxon>Dissoconiaceae</taxon>
        <taxon>Dissoconium</taxon>
    </lineage>
</organism>
<dbReference type="InterPro" id="IPR019398">
    <property type="entry name" value="Pre-rRNA_process_TSR2"/>
</dbReference>